<dbReference type="Proteomes" id="UP000308730">
    <property type="component" value="Unassembled WGS sequence"/>
</dbReference>
<keyword evidence="4" id="KW-1185">Reference proteome</keyword>
<accession>A0A4S4MVX1</accession>
<keyword evidence="2" id="KW-0812">Transmembrane</keyword>
<feature type="transmembrane region" description="Helical" evidence="2">
    <location>
        <begin position="190"/>
        <end position="212"/>
    </location>
</feature>
<proteinExistence type="predicted"/>
<dbReference type="AlphaFoldDB" id="A0A4S4MVX1"/>
<feature type="region of interest" description="Disordered" evidence="1">
    <location>
        <begin position="75"/>
        <end position="111"/>
    </location>
</feature>
<organism evidence="3 4">
    <name type="scientific">Antrodiella citrinella</name>
    <dbReference type="NCBI Taxonomy" id="2447956"/>
    <lineage>
        <taxon>Eukaryota</taxon>
        <taxon>Fungi</taxon>
        <taxon>Dikarya</taxon>
        <taxon>Basidiomycota</taxon>
        <taxon>Agaricomycotina</taxon>
        <taxon>Agaricomycetes</taxon>
        <taxon>Polyporales</taxon>
        <taxon>Steccherinaceae</taxon>
        <taxon>Antrodiella</taxon>
    </lineage>
</organism>
<feature type="region of interest" description="Disordered" evidence="1">
    <location>
        <begin position="1"/>
        <end position="27"/>
    </location>
</feature>
<keyword evidence="2" id="KW-0472">Membrane</keyword>
<evidence type="ECO:0000313" key="3">
    <source>
        <dbReference type="EMBL" id="THH27520.1"/>
    </source>
</evidence>
<dbReference type="EMBL" id="SGPM01000245">
    <property type="protein sequence ID" value="THH27520.1"/>
    <property type="molecule type" value="Genomic_DNA"/>
</dbReference>
<name>A0A4S4MVX1_9APHY</name>
<comment type="caution">
    <text evidence="3">The sequence shown here is derived from an EMBL/GenBank/DDBJ whole genome shotgun (WGS) entry which is preliminary data.</text>
</comment>
<gene>
    <name evidence="3" type="ORF">EUX98_g6667</name>
</gene>
<protein>
    <submittedName>
        <fullName evidence="3">Uncharacterized protein</fullName>
    </submittedName>
</protein>
<evidence type="ECO:0000256" key="1">
    <source>
        <dbReference type="SAM" id="MobiDB-lite"/>
    </source>
</evidence>
<sequence>MPGLSSRIHRSPKPEDNPQDWDANAPDSYLGAVATQWSWPSAEERLTTAFRERGFSVLPFGRILSQLALSDGGLEVEEETRDVGSQSSKSRGSIRGGPHINGPSSNSEAHTVDEDTEEFILLNDVDEKLIAEGCQNARIASTASFIMGLIHGFHSHSYLQSIFMAILDATILQYVQSAFNGRPELKFDKAVSVCLYLSLIMSISATLSYSYLTSRGIRIDRQPTPSAKILRMAKRRLAHKYKLWLFSAPNRNLSAYFLYAAIILYLSDNVAAVVSIPVTDVFCLESLFIIHAQLGLMDDSDLGEFMKALFNKDADEAVEASNAA</sequence>
<keyword evidence="2" id="KW-1133">Transmembrane helix</keyword>
<evidence type="ECO:0000313" key="4">
    <source>
        <dbReference type="Proteomes" id="UP000308730"/>
    </source>
</evidence>
<evidence type="ECO:0000256" key="2">
    <source>
        <dbReference type="SAM" id="Phobius"/>
    </source>
</evidence>
<reference evidence="3 4" key="1">
    <citation type="submission" date="2019-02" db="EMBL/GenBank/DDBJ databases">
        <title>Genome sequencing of the rare red list fungi Antrodiella citrinella (Flaviporus citrinellus).</title>
        <authorList>
            <person name="Buettner E."/>
            <person name="Kellner H."/>
        </authorList>
    </citation>
    <scope>NUCLEOTIDE SEQUENCE [LARGE SCALE GENOMIC DNA]</scope>
    <source>
        <strain evidence="3 4">DSM 108506</strain>
    </source>
</reference>